<evidence type="ECO:0000256" key="8">
    <source>
        <dbReference type="SAM" id="MobiDB-lite"/>
    </source>
</evidence>
<dbReference type="InterPro" id="IPR028351">
    <property type="entry name" value="CyaE"/>
</dbReference>
<proteinExistence type="inferred from homology"/>
<comment type="function">
    <text evidence="7">CyaE is necessary for transport of calmodulin-sensitive adenylate cyclase-hemolysin (cyclolysin).</text>
</comment>
<dbReference type="Gene3D" id="1.20.1600.10">
    <property type="entry name" value="Outer membrane efflux proteins (OEP)"/>
    <property type="match status" value="1"/>
</dbReference>
<feature type="compositionally biased region" description="Polar residues" evidence="8">
    <location>
        <begin position="115"/>
        <end position="125"/>
    </location>
</feature>
<feature type="chain" id="PRO_5046131837" description="Protein CyaE" evidence="9">
    <location>
        <begin position="21"/>
        <end position="471"/>
    </location>
</feature>
<sequence length="471" mass="50650">MRALSAALFGLIGASSCANAYEPDVFGTAGGVSEQAAYDVDRGRLSCGFAAVPDALTLDEAIERILCVDPQTRLAWANAKAQAAQVGVNRSAYLPSLNGRIEQNHGYSDRDNLDVPQQSLNGSRRGQSAGIELSWMLFDFGRRSAALRSSQQLLLAANASQDATLQNTFTLAAQAYYNALAAQRSLVASRQVAVLAAQNLEAADAKFKAGAAALSDRLQAQTAFSQASLKQVQDEGLLRNALGAIALRMGLAPDTPLRLASELDVTPNTAFVKAIDELLAQARREHPAVLAAEARVRAAQASVDESRAAGRPSLALTANLTRGYNDQAEAFGGDTRTFDRSVGLQLRIPLFEGFGRNYQTRGAIARQQASEAELANIEQRVSLDTWDNYQSLSLETQSLTRTTELVEQARQSLDVVQGRYRSGIGSMIELLNALTAYASAEEQHTRALGNWQTSRLKLAASLGRLGFWTLQ</sequence>
<dbReference type="InterPro" id="IPR051906">
    <property type="entry name" value="TolC-like"/>
</dbReference>
<comment type="subcellular location">
    <subcellularLocation>
        <location evidence="7">Cell outer membrane</location>
        <topology evidence="7">Peripheral membrane protein</topology>
    </subcellularLocation>
</comment>
<dbReference type="SUPFAM" id="SSF56954">
    <property type="entry name" value="Outer membrane efflux proteins (OEP)"/>
    <property type="match status" value="1"/>
</dbReference>
<comment type="similarity">
    <text evidence="1 7">Belongs to the outer membrane factor (OMF) (TC 1.B.17) family.</text>
</comment>
<dbReference type="Pfam" id="PF02321">
    <property type="entry name" value="OEP"/>
    <property type="match status" value="2"/>
</dbReference>
<dbReference type="PROSITE" id="PS51257">
    <property type="entry name" value="PROKAR_LIPOPROTEIN"/>
    <property type="match status" value="1"/>
</dbReference>
<feature type="signal peptide" evidence="9">
    <location>
        <begin position="1"/>
        <end position="20"/>
    </location>
</feature>
<evidence type="ECO:0000256" key="3">
    <source>
        <dbReference type="ARBA" id="ARBA00022452"/>
    </source>
</evidence>
<keyword evidence="7" id="KW-0204">Cytolysis</keyword>
<accession>A0ABY2U4G1</accession>
<comment type="caution">
    <text evidence="10">The sequence shown here is derived from an EMBL/GenBank/DDBJ whole genome shotgun (WGS) entry which is preliminary data.</text>
</comment>
<name>A0ABY2U4G1_9PSED</name>
<evidence type="ECO:0000256" key="9">
    <source>
        <dbReference type="SAM" id="SignalP"/>
    </source>
</evidence>
<keyword evidence="4" id="KW-0812">Transmembrane</keyword>
<keyword evidence="3" id="KW-1134">Transmembrane beta strand</keyword>
<dbReference type="InterPro" id="IPR003423">
    <property type="entry name" value="OMP_efflux"/>
</dbReference>
<feature type="region of interest" description="Disordered" evidence="8">
    <location>
        <begin position="105"/>
        <end position="125"/>
    </location>
</feature>
<keyword evidence="11" id="KW-1185">Reference proteome</keyword>
<evidence type="ECO:0000256" key="5">
    <source>
        <dbReference type="ARBA" id="ARBA00023136"/>
    </source>
</evidence>
<dbReference type="EMBL" id="VBVZ01000193">
    <property type="protein sequence ID" value="TLG91076.1"/>
    <property type="molecule type" value="Genomic_DNA"/>
</dbReference>
<dbReference type="RefSeq" id="WP_138451613.1">
    <property type="nucleotide sequence ID" value="NZ_VBVZ01000193.1"/>
</dbReference>
<keyword evidence="2 7" id="KW-0813">Transport</keyword>
<keyword evidence="6 7" id="KW-0998">Cell outer membrane</keyword>
<protein>
    <recommendedName>
        <fullName evidence="7">Protein CyaE</fullName>
    </recommendedName>
</protein>
<dbReference type="PANTHER" id="PTHR30026">
    <property type="entry name" value="OUTER MEMBRANE PROTEIN TOLC"/>
    <property type="match status" value="1"/>
</dbReference>
<gene>
    <name evidence="10" type="ORF">FEM54_14750</name>
</gene>
<dbReference type="PIRSF" id="PIRSF001892">
    <property type="entry name" value="CyaE"/>
    <property type="match status" value="1"/>
</dbReference>
<evidence type="ECO:0000256" key="2">
    <source>
        <dbReference type="ARBA" id="ARBA00022448"/>
    </source>
</evidence>
<keyword evidence="9" id="KW-0732">Signal</keyword>
<reference evidence="10 11" key="1">
    <citation type="submission" date="2019-05" db="EMBL/GenBank/DDBJ databases">
        <title>Pseudomonas edaphica sp. nov., isolated from rhizospheric soil of Cistus ladanifer L. in Spain.</title>
        <authorList>
            <person name="Peix A."/>
        </authorList>
    </citation>
    <scope>NUCLEOTIDE SEQUENCE [LARGE SCALE GENOMIC DNA]</scope>
    <source>
        <strain evidence="10 11">RD25</strain>
    </source>
</reference>
<keyword evidence="7" id="KW-0354">Hemolysis</keyword>
<evidence type="ECO:0000313" key="11">
    <source>
        <dbReference type="Proteomes" id="UP000304941"/>
    </source>
</evidence>
<evidence type="ECO:0000256" key="6">
    <source>
        <dbReference type="ARBA" id="ARBA00023237"/>
    </source>
</evidence>
<keyword evidence="5 7" id="KW-0472">Membrane</keyword>
<evidence type="ECO:0000313" key="10">
    <source>
        <dbReference type="EMBL" id="TLG91076.1"/>
    </source>
</evidence>
<evidence type="ECO:0000256" key="1">
    <source>
        <dbReference type="ARBA" id="ARBA00007613"/>
    </source>
</evidence>
<organism evidence="10 11">
    <name type="scientific">Pseudomonas edaphica</name>
    <dbReference type="NCBI Taxonomy" id="2006980"/>
    <lineage>
        <taxon>Bacteria</taxon>
        <taxon>Pseudomonadati</taxon>
        <taxon>Pseudomonadota</taxon>
        <taxon>Gammaproteobacteria</taxon>
        <taxon>Pseudomonadales</taxon>
        <taxon>Pseudomonadaceae</taxon>
        <taxon>Pseudomonas</taxon>
    </lineage>
</organism>
<evidence type="ECO:0000256" key="7">
    <source>
        <dbReference type="PIRNR" id="PIRNR001892"/>
    </source>
</evidence>
<evidence type="ECO:0000256" key="4">
    <source>
        <dbReference type="ARBA" id="ARBA00022692"/>
    </source>
</evidence>
<dbReference type="Proteomes" id="UP000304941">
    <property type="component" value="Unassembled WGS sequence"/>
</dbReference>
<dbReference type="PANTHER" id="PTHR30026:SF20">
    <property type="entry name" value="OUTER MEMBRANE PROTEIN TOLC"/>
    <property type="match status" value="1"/>
</dbReference>